<protein>
    <recommendedName>
        <fullName evidence="1">BTB domain-containing protein</fullName>
    </recommendedName>
</protein>
<dbReference type="GeneID" id="43649409"/>
<organism evidence="2 3">
    <name type="scientific">Aspergillus caelatus</name>
    <dbReference type="NCBI Taxonomy" id="61420"/>
    <lineage>
        <taxon>Eukaryota</taxon>
        <taxon>Fungi</taxon>
        <taxon>Dikarya</taxon>
        <taxon>Ascomycota</taxon>
        <taxon>Pezizomycotina</taxon>
        <taxon>Eurotiomycetes</taxon>
        <taxon>Eurotiomycetidae</taxon>
        <taxon>Eurotiales</taxon>
        <taxon>Aspergillaceae</taxon>
        <taxon>Aspergillus</taxon>
        <taxon>Aspergillus subgen. Circumdati</taxon>
    </lineage>
</organism>
<proteinExistence type="predicted"/>
<evidence type="ECO:0000313" key="3">
    <source>
        <dbReference type="Proteomes" id="UP000326268"/>
    </source>
</evidence>
<reference evidence="2 3" key="1">
    <citation type="submission" date="2019-04" db="EMBL/GenBank/DDBJ databases">
        <title>Friends and foes A comparative genomics studyof 23 Aspergillus species from section Flavi.</title>
        <authorList>
            <consortium name="DOE Joint Genome Institute"/>
            <person name="Kjaerbolling I."/>
            <person name="Vesth T."/>
            <person name="Frisvad J.C."/>
            <person name="Nybo J.L."/>
            <person name="Theobald S."/>
            <person name="Kildgaard S."/>
            <person name="Isbrandt T."/>
            <person name="Kuo A."/>
            <person name="Sato A."/>
            <person name="Lyhne E.K."/>
            <person name="Kogle M.E."/>
            <person name="Wiebenga A."/>
            <person name="Kun R.S."/>
            <person name="Lubbers R.J."/>
            <person name="Makela M.R."/>
            <person name="Barry K."/>
            <person name="Chovatia M."/>
            <person name="Clum A."/>
            <person name="Daum C."/>
            <person name="Haridas S."/>
            <person name="He G."/>
            <person name="LaButti K."/>
            <person name="Lipzen A."/>
            <person name="Mondo S."/>
            <person name="Riley R."/>
            <person name="Salamov A."/>
            <person name="Simmons B.A."/>
            <person name="Magnuson J.K."/>
            <person name="Henrissat B."/>
            <person name="Mortensen U.H."/>
            <person name="Larsen T.O."/>
            <person name="Devries R.P."/>
            <person name="Grigoriev I.V."/>
            <person name="Machida M."/>
            <person name="Baker S.E."/>
            <person name="Andersen M.R."/>
        </authorList>
    </citation>
    <scope>NUCLEOTIDE SEQUENCE [LARGE SCALE GENOMIC DNA]</scope>
    <source>
        <strain evidence="2 3">CBS 763.97</strain>
    </source>
</reference>
<name>A0A5N7ALZ5_9EURO</name>
<dbReference type="InterPro" id="IPR000210">
    <property type="entry name" value="BTB/POZ_dom"/>
</dbReference>
<keyword evidence="3" id="KW-1185">Reference proteome</keyword>
<dbReference type="PROSITE" id="PS50097">
    <property type="entry name" value="BTB"/>
    <property type="match status" value="1"/>
</dbReference>
<dbReference type="InterPro" id="IPR011333">
    <property type="entry name" value="SKP1/BTB/POZ_sf"/>
</dbReference>
<accession>A0A5N7ALZ5</accession>
<sequence>MHVKRDILANSSRYFKTMMGSRWTESKGDIIVLEDDTMRSMEIWLRYHHCTLDAISLDDISVADIWHVILASDQYQFDRDELQEWFIRWFRNATAGGIHCDRLANKLMLPCYAFDYAKGFQVRTRSLAYEERGHIMEVNP</sequence>
<dbReference type="CDD" id="cd18186">
    <property type="entry name" value="BTB_POZ_ZBTB_KLHL-like"/>
    <property type="match status" value="1"/>
</dbReference>
<dbReference type="Proteomes" id="UP000326268">
    <property type="component" value="Unassembled WGS sequence"/>
</dbReference>
<dbReference type="AlphaFoldDB" id="A0A5N7ALZ5"/>
<dbReference type="Gene3D" id="3.30.710.10">
    <property type="entry name" value="Potassium Channel Kv1.1, Chain A"/>
    <property type="match status" value="1"/>
</dbReference>
<gene>
    <name evidence="2" type="ORF">BDV27DRAFT_119865</name>
</gene>
<feature type="domain" description="BTB" evidence="1">
    <location>
        <begin position="1"/>
        <end position="49"/>
    </location>
</feature>
<dbReference type="OrthoDB" id="268428at2759"/>
<dbReference type="RefSeq" id="XP_031933347.1">
    <property type="nucleotide sequence ID" value="XM_032064963.1"/>
</dbReference>
<evidence type="ECO:0000313" key="2">
    <source>
        <dbReference type="EMBL" id="KAE8370266.1"/>
    </source>
</evidence>
<evidence type="ECO:0000259" key="1">
    <source>
        <dbReference type="PROSITE" id="PS50097"/>
    </source>
</evidence>
<dbReference type="EMBL" id="ML737567">
    <property type="protein sequence ID" value="KAE8370266.1"/>
    <property type="molecule type" value="Genomic_DNA"/>
</dbReference>
<dbReference type="SUPFAM" id="SSF54695">
    <property type="entry name" value="POZ domain"/>
    <property type="match status" value="1"/>
</dbReference>